<evidence type="ECO:0000313" key="3">
    <source>
        <dbReference type="EMBL" id="MCC9631664.1"/>
    </source>
</evidence>
<dbReference type="RefSeq" id="WP_230224046.1">
    <property type="nucleotide sequence ID" value="NZ_JAJKFT010000010.1"/>
</dbReference>
<keyword evidence="2" id="KW-0472">Membrane</keyword>
<feature type="compositionally biased region" description="Polar residues" evidence="1">
    <location>
        <begin position="262"/>
        <end position="280"/>
    </location>
</feature>
<dbReference type="InterPro" id="IPR012902">
    <property type="entry name" value="N_methyl_site"/>
</dbReference>
<sequence length="556" mass="60566">MTQIYAQPRVRRGLTLVEMLVATTLTLILFFSVAQIFAFLGDTMHDARSTIELSGNLRALTTTMQTDLDCHTAPGLPLVAVGANKGYFTVIEGPDRDWDFATATSMAGDADDIIAFTAYSKEQPFVGLIVGDLVKIDTNNDGAGDTLCINGSSNITPITSHYAEIIYWTEFTPFDDTDGNGVRGPHETVTLFRRVLLIRPDIDFVHVSGSWNAGTGWTWNTTRSISQLEAFNNFDLALRAYSKGTGANWQWRTNSLEDLQSRTNRHGSSMSRTSQATANNGPAALFDEPTGTPHSAPGTLIGRTLSDFPYPLRPRYLRSFEKMNEVAIETGSNITGIRDRTGEDVVMSKVLAFDVKVFDPLAPILVHAASSDIATIPGDYGFKDLDATVDVTNPKAISAGTGAYVDLNWFNFTDDPNRAPPSRPLLYTGGHFYGGPSAQSQLGGQTIPIYQYGRSPSVANARSLAIYDTWPLLYEQDGVDQDNDSLVDEGNNGIDDPYVAGNSATILNGVDDPLERETAPPYDHPLRGIQITIRAIEDGSRLIRQETVVANMTPSS</sequence>
<reference evidence="3" key="1">
    <citation type="submission" date="2021-11" db="EMBL/GenBank/DDBJ databases">
        <title>Genome sequence.</title>
        <authorList>
            <person name="Sun Q."/>
        </authorList>
    </citation>
    <scope>NUCLEOTIDE SEQUENCE</scope>
    <source>
        <strain evidence="3">JC732</strain>
    </source>
</reference>
<dbReference type="AlphaFoldDB" id="A0A9X1SMG8"/>
<gene>
    <name evidence="3" type="ORF">LOC68_24980</name>
</gene>
<evidence type="ECO:0000256" key="1">
    <source>
        <dbReference type="SAM" id="MobiDB-lite"/>
    </source>
</evidence>
<evidence type="ECO:0008006" key="5">
    <source>
        <dbReference type="Google" id="ProtNLM"/>
    </source>
</evidence>
<keyword evidence="4" id="KW-1185">Reference proteome</keyword>
<feature type="region of interest" description="Disordered" evidence="1">
    <location>
        <begin position="262"/>
        <end position="291"/>
    </location>
</feature>
<protein>
    <recommendedName>
        <fullName evidence="5">Prepilin-type N-terminal cleavage/methylation domain-containing protein</fullName>
    </recommendedName>
</protein>
<feature type="transmembrane region" description="Helical" evidence="2">
    <location>
        <begin position="20"/>
        <end position="40"/>
    </location>
</feature>
<keyword evidence="2" id="KW-0812">Transmembrane</keyword>
<name>A0A9X1SMG8_9BACT</name>
<dbReference type="EMBL" id="JAJKFT010000010">
    <property type="protein sequence ID" value="MCC9631664.1"/>
    <property type="molecule type" value="Genomic_DNA"/>
</dbReference>
<proteinExistence type="predicted"/>
<organism evidence="3 4">
    <name type="scientific">Blastopirellula sediminis</name>
    <dbReference type="NCBI Taxonomy" id="2894196"/>
    <lineage>
        <taxon>Bacteria</taxon>
        <taxon>Pseudomonadati</taxon>
        <taxon>Planctomycetota</taxon>
        <taxon>Planctomycetia</taxon>
        <taxon>Pirellulales</taxon>
        <taxon>Pirellulaceae</taxon>
        <taxon>Blastopirellula</taxon>
    </lineage>
</organism>
<accession>A0A9X1SMG8</accession>
<dbReference type="PROSITE" id="PS00409">
    <property type="entry name" value="PROKAR_NTER_METHYL"/>
    <property type="match status" value="1"/>
</dbReference>
<keyword evidence="2" id="KW-1133">Transmembrane helix</keyword>
<evidence type="ECO:0000256" key="2">
    <source>
        <dbReference type="SAM" id="Phobius"/>
    </source>
</evidence>
<comment type="caution">
    <text evidence="3">The sequence shown here is derived from an EMBL/GenBank/DDBJ whole genome shotgun (WGS) entry which is preliminary data.</text>
</comment>
<evidence type="ECO:0000313" key="4">
    <source>
        <dbReference type="Proteomes" id="UP001139103"/>
    </source>
</evidence>
<dbReference type="Proteomes" id="UP001139103">
    <property type="component" value="Unassembled WGS sequence"/>
</dbReference>